<sequence>MTWAWKSTKLQVPIKQCLSFMEDKCFHNALATLKEFGVDWSDIAICKRKDSSDKKMDAVFFHKDRFELLVDARGFTPNNIKCKMTPTFIEILGHRVEEPLNGSKSMSLARKYQLPQAVKPEEGNCCFSTEGILLVTAPWRS</sequence>
<evidence type="ECO:0000259" key="3">
    <source>
        <dbReference type="PROSITE" id="PS01031"/>
    </source>
</evidence>
<reference evidence="4" key="1">
    <citation type="submission" date="2019-11" db="EMBL/GenBank/DDBJ databases">
        <authorList>
            <person name="Jia D."/>
            <person name="Liu Y."/>
            <person name="Ma R."/>
        </authorList>
    </citation>
    <scope>NUCLEOTIDE SEQUENCE</scope>
</reference>
<dbReference type="GO" id="GO:0005737">
    <property type="term" value="C:cytoplasm"/>
    <property type="evidence" value="ECO:0007669"/>
    <property type="project" value="TreeGrafter"/>
</dbReference>
<name>A0A7G8KP66_9CUCU</name>
<evidence type="ECO:0000256" key="2">
    <source>
        <dbReference type="RuleBase" id="RU003616"/>
    </source>
</evidence>
<dbReference type="CDD" id="cd06526">
    <property type="entry name" value="metazoan_ACD"/>
    <property type="match status" value="1"/>
</dbReference>
<dbReference type="GO" id="GO:0042026">
    <property type="term" value="P:protein refolding"/>
    <property type="evidence" value="ECO:0007669"/>
    <property type="project" value="TreeGrafter"/>
</dbReference>
<evidence type="ECO:0000313" key="4">
    <source>
        <dbReference type="EMBL" id="QNJ44849.1"/>
    </source>
</evidence>
<dbReference type="PANTHER" id="PTHR45640">
    <property type="entry name" value="HEAT SHOCK PROTEIN HSP-12.2-RELATED"/>
    <property type="match status" value="1"/>
</dbReference>
<evidence type="ECO:0000256" key="1">
    <source>
        <dbReference type="PROSITE-ProRule" id="PRU00285"/>
    </source>
</evidence>
<dbReference type="EMBL" id="MN685588">
    <property type="protein sequence ID" value="QNJ44849.1"/>
    <property type="molecule type" value="mRNA"/>
</dbReference>
<dbReference type="InterPro" id="IPR001436">
    <property type="entry name" value="Alpha-crystallin/sHSP_animal"/>
</dbReference>
<protein>
    <submittedName>
        <fullName evidence="4">SHSP16.1</fullName>
    </submittedName>
</protein>
<organism evidence="4">
    <name type="scientific">Agasicles hygrophila</name>
    <dbReference type="NCBI Taxonomy" id="715812"/>
    <lineage>
        <taxon>Eukaryota</taxon>
        <taxon>Metazoa</taxon>
        <taxon>Ecdysozoa</taxon>
        <taxon>Arthropoda</taxon>
        <taxon>Hexapoda</taxon>
        <taxon>Insecta</taxon>
        <taxon>Pterygota</taxon>
        <taxon>Neoptera</taxon>
        <taxon>Endopterygota</taxon>
        <taxon>Coleoptera</taxon>
        <taxon>Polyphaga</taxon>
        <taxon>Cucujiformia</taxon>
        <taxon>Chrysomeloidea</taxon>
        <taxon>Chrysomelidae</taxon>
        <taxon>Galerucinae</taxon>
        <taxon>Alticini</taxon>
        <taxon>Agasicles</taxon>
    </lineage>
</organism>
<comment type="similarity">
    <text evidence="1 2">Belongs to the small heat shock protein (HSP20) family.</text>
</comment>
<dbReference type="GO" id="GO:0005634">
    <property type="term" value="C:nucleus"/>
    <property type="evidence" value="ECO:0007669"/>
    <property type="project" value="TreeGrafter"/>
</dbReference>
<proteinExistence type="evidence at transcript level"/>
<dbReference type="GO" id="GO:0009408">
    <property type="term" value="P:response to heat"/>
    <property type="evidence" value="ECO:0007669"/>
    <property type="project" value="TreeGrafter"/>
</dbReference>
<dbReference type="GO" id="GO:0051082">
    <property type="term" value="F:unfolded protein binding"/>
    <property type="evidence" value="ECO:0007669"/>
    <property type="project" value="TreeGrafter"/>
</dbReference>
<dbReference type="Pfam" id="PF00011">
    <property type="entry name" value="HSP20"/>
    <property type="match status" value="1"/>
</dbReference>
<dbReference type="PROSITE" id="PS01031">
    <property type="entry name" value="SHSP"/>
    <property type="match status" value="1"/>
</dbReference>
<dbReference type="Gene3D" id="2.60.40.790">
    <property type="match status" value="1"/>
</dbReference>
<dbReference type="AlphaFoldDB" id="A0A7G8KP66"/>
<dbReference type="PANTHER" id="PTHR45640:SF34">
    <property type="entry name" value="PROTEIN LETHAL(2)ESSENTIAL FOR LIFE"/>
    <property type="match status" value="1"/>
</dbReference>
<dbReference type="SUPFAM" id="SSF49764">
    <property type="entry name" value="HSP20-like chaperones"/>
    <property type="match status" value="1"/>
</dbReference>
<dbReference type="InterPro" id="IPR008978">
    <property type="entry name" value="HSP20-like_chaperone"/>
</dbReference>
<dbReference type="InterPro" id="IPR002068">
    <property type="entry name" value="A-crystallin/Hsp20_dom"/>
</dbReference>
<accession>A0A7G8KP66</accession>
<feature type="domain" description="SHSP" evidence="3">
    <location>
        <begin position="47"/>
        <end position="141"/>
    </location>
</feature>